<dbReference type="PANTHER" id="PTHR11019:SF199">
    <property type="entry name" value="HTH-TYPE TRANSCRIPTIONAL REGULATOR NIMR"/>
    <property type="match status" value="1"/>
</dbReference>
<dbReference type="InterPro" id="IPR018060">
    <property type="entry name" value="HTH_AraC"/>
</dbReference>
<dbReference type="PANTHER" id="PTHR11019">
    <property type="entry name" value="HTH-TYPE TRANSCRIPTIONAL REGULATOR NIMR"/>
    <property type="match status" value="1"/>
</dbReference>
<dbReference type="PROSITE" id="PS01124">
    <property type="entry name" value="HTH_ARAC_FAMILY_2"/>
    <property type="match status" value="1"/>
</dbReference>
<name>A0ABQ6GT74_9GAMM</name>
<dbReference type="InterPro" id="IPR011051">
    <property type="entry name" value="RmlC_Cupin_sf"/>
</dbReference>
<evidence type="ECO:0000313" key="6">
    <source>
        <dbReference type="Proteomes" id="UP001157186"/>
    </source>
</evidence>
<keyword evidence="6" id="KW-1185">Reference proteome</keyword>
<dbReference type="Pfam" id="PF12833">
    <property type="entry name" value="HTH_18"/>
    <property type="match status" value="1"/>
</dbReference>
<dbReference type="SMART" id="SM00342">
    <property type="entry name" value="HTH_ARAC"/>
    <property type="match status" value="1"/>
</dbReference>
<gene>
    <name evidence="5" type="primary">yeaM</name>
    <name evidence="5" type="ORF">tinsulaeT_18870</name>
</gene>
<keyword evidence="3" id="KW-0804">Transcription</keyword>
<comment type="caution">
    <text evidence="5">The sequence shown here is derived from an EMBL/GenBank/DDBJ whole genome shotgun (WGS) entry which is preliminary data.</text>
</comment>
<dbReference type="Proteomes" id="UP001157186">
    <property type="component" value="Unassembled WGS sequence"/>
</dbReference>
<accession>A0ABQ6GT74</accession>
<evidence type="ECO:0000259" key="4">
    <source>
        <dbReference type="PROSITE" id="PS01124"/>
    </source>
</evidence>
<organism evidence="5 6">
    <name type="scientific">Thalassotalea insulae</name>
    <dbReference type="NCBI Taxonomy" id="2056778"/>
    <lineage>
        <taxon>Bacteria</taxon>
        <taxon>Pseudomonadati</taxon>
        <taxon>Pseudomonadota</taxon>
        <taxon>Gammaproteobacteria</taxon>
        <taxon>Alteromonadales</taxon>
        <taxon>Colwelliaceae</taxon>
        <taxon>Thalassotalea</taxon>
    </lineage>
</organism>
<protein>
    <submittedName>
        <fullName evidence="5">AraC family transcriptional regulator</fullName>
    </submittedName>
</protein>
<keyword evidence="1" id="KW-0805">Transcription regulation</keyword>
<dbReference type="InterPro" id="IPR009057">
    <property type="entry name" value="Homeodomain-like_sf"/>
</dbReference>
<dbReference type="PRINTS" id="PR00032">
    <property type="entry name" value="HTHARAC"/>
</dbReference>
<evidence type="ECO:0000256" key="1">
    <source>
        <dbReference type="ARBA" id="ARBA00023015"/>
    </source>
</evidence>
<dbReference type="SUPFAM" id="SSF51182">
    <property type="entry name" value="RmlC-like cupins"/>
    <property type="match status" value="1"/>
</dbReference>
<evidence type="ECO:0000313" key="5">
    <source>
        <dbReference type="EMBL" id="GLX78547.1"/>
    </source>
</evidence>
<reference evidence="5 6" key="1">
    <citation type="submission" date="2023-03" db="EMBL/GenBank/DDBJ databases">
        <title>Draft genome sequence of Thalassotalea insulae KCTC 62186T.</title>
        <authorList>
            <person name="Sawabe T."/>
        </authorList>
    </citation>
    <scope>NUCLEOTIDE SEQUENCE [LARGE SCALE GENOMIC DNA]</scope>
    <source>
        <strain evidence="5 6">KCTC 62186</strain>
    </source>
</reference>
<dbReference type="SUPFAM" id="SSF46689">
    <property type="entry name" value="Homeodomain-like"/>
    <property type="match status" value="2"/>
</dbReference>
<dbReference type="Gene3D" id="1.10.10.60">
    <property type="entry name" value="Homeodomain-like"/>
    <property type="match status" value="2"/>
</dbReference>
<evidence type="ECO:0000256" key="3">
    <source>
        <dbReference type="ARBA" id="ARBA00023163"/>
    </source>
</evidence>
<evidence type="ECO:0000256" key="2">
    <source>
        <dbReference type="ARBA" id="ARBA00023125"/>
    </source>
</evidence>
<proteinExistence type="predicted"/>
<dbReference type="EMBL" id="BSST01000001">
    <property type="protein sequence ID" value="GLX78547.1"/>
    <property type="molecule type" value="Genomic_DNA"/>
</dbReference>
<feature type="domain" description="HTH araC/xylS-type" evidence="4">
    <location>
        <begin position="152"/>
        <end position="252"/>
    </location>
</feature>
<dbReference type="RefSeq" id="WP_284244430.1">
    <property type="nucleotide sequence ID" value="NZ_BSST01000001.1"/>
</dbReference>
<keyword evidence="2" id="KW-0238">DNA-binding</keyword>
<dbReference type="InterPro" id="IPR020449">
    <property type="entry name" value="Tscrpt_reg_AraC-type_HTH"/>
</dbReference>
<sequence>MTNDINTELPTPIAVVHRKIPILAGVNQYQSPFTQVIYVKSGVLSIITDSGRHFVPPTQAIAIPAQLSHELLAKTEVELTLLSFESKPAEILPDEIKVLSISTFLKHLLDECQSIDKHYLWHETPGRLLRLIRDYLACAPSLDIFLPYPKDPRLTNITEKLLKHPSLKSDLISWGKFVNASSRTLTRIFKKETGITYSEWRQRLNIQIAIKHLAVGDSISHIAKLLGYESSSAFIYMFKKQMGISPNQFLKS</sequence>